<gene>
    <name evidence="2" type="ORF">H696_01757</name>
</gene>
<dbReference type="AlphaFoldDB" id="A0A058ZDA1"/>
<accession>A0A058ZDA1</accession>
<evidence type="ECO:0000313" key="3">
    <source>
        <dbReference type="Proteomes" id="UP000030693"/>
    </source>
</evidence>
<feature type="region of interest" description="Disordered" evidence="1">
    <location>
        <begin position="65"/>
        <end position="109"/>
    </location>
</feature>
<evidence type="ECO:0000313" key="2">
    <source>
        <dbReference type="EMBL" id="KCV72364.1"/>
    </source>
</evidence>
<dbReference type="Proteomes" id="UP000030693">
    <property type="component" value="Unassembled WGS sequence"/>
</dbReference>
<sequence>MQILLQEGRSQIRALKEWRGTKLHKSLILVIAALMLLGAAAPHARADDKDEREDEEDGLIHTIAHLKASKSKTKSKTKTKTQGHSLHLHHHHGHHHHHPHPPKPTHHPKPECVCEGGSSLVCYTNDKECAANKNPFAASKVSQCVSGGRHVYSCLNEAGVCRSVTTCKKIESGSGTQDPHFMGFNGADYYFEGEAGRSYNIVSDRDVQVNAQFTRLHNLKGTYMGRVSILVGSHMIGFDPHFGAYIDGESLADGASIEMSNVDIMYEVVDARPRLTVRTPAWQFVARAKIEKGLVAESYINLHASVVGMPTDPHGILGQTARFLLEKRAPGSKPEQVRNFSVEGEEPDYELKDGLFGTDFTFNKFSPSLAGGEGGMRKEAVVLRASVRSTFEAGVDV</sequence>
<evidence type="ECO:0008006" key="4">
    <source>
        <dbReference type="Google" id="ProtNLM"/>
    </source>
</evidence>
<evidence type="ECO:0000256" key="1">
    <source>
        <dbReference type="SAM" id="MobiDB-lite"/>
    </source>
</evidence>
<dbReference type="OrthoDB" id="2012132at2759"/>
<proteinExistence type="predicted"/>
<name>A0A058ZDA1_FONAL</name>
<protein>
    <recommendedName>
        <fullName evidence="4">VWFD domain-containing protein</fullName>
    </recommendedName>
</protein>
<feature type="compositionally biased region" description="Basic residues" evidence="1">
    <location>
        <begin position="67"/>
        <end position="107"/>
    </location>
</feature>
<dbReference type="GeneID" id="20526482"/>
<dbReference type="RefSeq" id="XP_009493942.1">
    <property type="nucleotide sequence ID" value="XM_009495667.1"/>
</dbReference>
<organism evidence="2">
    <name type="scientific">Fonticula alba</name>
    <name type="common">Slime mold</name>
    <dbReference type="NCBI Taxonomy" id="691883"/>
    <lineage>
        <taxon>Eukaryota</taxon>
        <taxon>Rotosphaerida</taxon>
        <taxon>Fonticulaceae</taxon>
        <taxon>Fonticula</taxon>
    </lineage>
</organism>
<reference evidence="2" key="1">
    <citation type="submission" date="2013-04" db="EMBL/GenBank/DDBJ databases">
        <title>The Genome Sequence of Fonticula alba ATCC 38817.</title>
        <authorList>
            <consortium name="The Broad Institute Genomics Platform"/>
            <person name="Russ C."/>
            <person name="Cuomo C."/>
            <person name="Burger G."/>
            <person name="Gray M.W."/>
            <person name="Holland P.W.H."/>
            <person name="King N."/>
            <person name="Lang F.B.F."/>
            <person name="Roger A.J."/>
            <person name="Ruiz-Trillo I."/>
            <person name="Brown M."/>
            <person name="Walker B."/>
            <person name="Young S."/>
            <person name="Zeng Q."/>
            <person name="Gargeya S."/>
            <person name="Fitzgerald M."/>
            <person name="Haas B."/>
            <person name="Abouelleil A."/>
            <person name="Allen A.W."/>
            <person name="Alvarado L."/>
            <person name="Arachchi H.M."/>
            <person name="Berlin A.M."/>
            <person name="Chapman S.B."/>
            <person name="Gainer-Dewar J."/>
            <person name="Goldberg J."/>
            <person name="Griggs A."/>
            <person name="Gujja S."/>
            <person name="Hansen M."/>
            <person name="Howarth C."/>
            <person name="Imamovic A."/>
            <person name="Ireland A."/>
            <person name="Larimer J."/>
            <person name="McCowan C."/>
            <person name="Murphy C."/>
            <person name="Pearson M."/>
            <person name="Poon T.W."/>
            <person name="Priest M."/>
            <person name="Roberts A."/>
            <person name="Saif S."/>
            <person name="Shea T."/>
            <person name="Sisk P."/>
            <person name="Sykes S."/>
            <person name="Wortman J."/>
            <person name="Nusbaum C."/>
            <person name="Birren B."/>
        </authorList>
    </citation>
    <scope>NUCLEOTIDE SEQUENCE [LARGE SCALE GENOMIC DNA]</scope>
    <source>
        <strain evidence="2">ATCC 38817</strain>
    </source>
</reference>
<keyword evidence="3" id="KW-1185">Reference proteome</keyword>
<dbReference type="EMBL" id="KB932202">
    <property type="protein sequence ID" value="KCV72364.1"/>
    <property type="molecule type" value="Genomic_DNA"/>
</dbReference>
<dbReference type="PANTHER" id="PTHR31656">
    <property type="entry name" value="ROOT CAP DOMAIN-CONTAINING PROTEIN"/>
    <property type="match status" value="1"/>
</dbReference>